<evidence type="ECO:0000256" key="2">
    <source>
        <dbReference type="ARBA" id="ARBA00023067"/>
    </source>
</evidence>
<evidence type="ECO:0000256" key="1">
    <source>
        <dbReference type="ARBA" id="ARBA00010529"/>
    </source>
</evidence>
<dbReference type="RefSeq" id="WP_008147487.1">
    <property type="nucleotide sequence ID" value="NZ_CABJAU010000019.1"/>
</dbReference>
<comment type="caution">
    <text evidence="6">The sequence shown here is derived from an EMBL/GenBank/DDBJ whole genome shotgun (WGS) entry which is preliminary data.</text>
</comment>
<dbReference type="InterPro" id="IPR020816">
    <property type="entry name" value="Histone-like_DNA-bd_CS"/>
</dbReference>
<evidence type="ECO:0000313" key="6">
    <source>
        <dbReference type="EMBL" id="OUO05570.1"/>
    </source>
</evidence>
<dbReference type="CDD" id="cd13832">
    <property type="entry name" value="IHF"/>
    <property type="match status" value="1"/>
</dbReference>
<dbReference type="PANTHER" id="PTHR33175:SF3">
    <property type="entry name" value="DNA-BINDING PROTEIN HU-BETA"/>
    <property type="match status" value="1"/>
</dbReference>
<dbReference type="InterPro" id="IPR000119">
    <property type="entry name" value="Hist_DNA-bd"/>
</dbReference>
<sequence>MNKAELIEALAQRSGLQKQKAKKLLEAYVDIVTEAMSHNEEIVLVGFGTLIPRPQTERLARNPKTGTPVMIPARTTVKFKPGKYLLDAINKPGEKK</sequence>
<dbReference type="SMART" id="SM00411">
    <property type="entry name" value="BHL"/>
    <property type="match status" value="1"/>
</dbReference>
<evidence type="ECO:0000256" key="4">
    <source>
        <dbReference type="RuleBase" id="RU003939"/>
    </source>
</evidence>
<reference evidence="6" key="2">
    <citation type="journal article" date="2018" name="BMC Genomics">
        <title>Whole genome sequencing and function prediction of 133 gut anaerobes isolated from chicken caecum in pure cultures.</title>
        <authorList>
            <person name="Medvecky M."/>
            <person name="Cejkova D."/>
            <person name="Polansky O."/>
            <person name="Karasova D."/>
            <person name="Kubasova T."/>
            <person name="Cizek A."/>
            <person name="Rychlik I."/>
        </authorList>
    </citation>
    <scope>NUCLEOTIDE SEQUENCE</scope>
    <source>
        <strain evidence="6">An42</strain>
    </source>
</reference>
<dbReference type="PRINTS" id="PR01727">
    <property type="entry name" value="DNABINDINGHU"/>
</dbReference>
<dbReference type="Pfam" id="PF00216">
    <property type="entry name" value="Bac_DNA_binding"/>
    <property type="match status" value="1"/>
</dbReference>
<gene>
    <name evidence="6" type="ORF">B5F96_07625</name>
    <name evidence="5" type="ORF">PQG89_12675</name>
</gene>
<dbReference type="GO" id="GO:0005829">
    <property type="term" value="C:cytosol"/>
    <property type="evidence" value="ECO:0007669"/>
    <property type="project" value="TreeGrafter"/>
</dbReference>
<comment type="similarity">
    <text evidence="1 4">Belongs to the bacterial histone-like protein family.</text>
</comment>
<reference evidence="5" key="3">
    <citation type="submission" date="2023-01" db="EMBL/GenBank/DDBJ databases">
        <title>Exploring GABA producing Bacteroides strains toward improving mental health.</title>
        <authorList>
            <person name="Yousuf B."/>
            <person name="Bouhlel N.E."/>
            <person name="Mottawea W."/>
            <person name="Hammami R."/>
        </authorList>
    </citation>
    <scope>NUCLEOTIDE SEQUENCE</scope>
    <source>
        <strain evidence="5">UO.H1047</strain>
    </source>
</reference>
<proteinExistence type="inferred from homology"/>
<evidence type="ECO:0000313" key="5">
    <source>
        <dbReference type="EMBL" id="MDC7150272.1"/>
    </source>
</evidence>
<reference evidence="7" key="1">
    <citation type="submission" date="2017-04" db="EMBL/GenBank/DDBJ databases">
        <title>Function of individual gut microbiota members based on whole genome sequencing of pure cultures obtained from chicken caecum.</title>
        <authorList>
            <person name="Medvecky M."/>
            <person name="Cejkova D."/>
            <person name="Polansky O."/>
            <person name="Karasova D."/>
            <person name="Kubasova T."/>
            <person name="Cizek A."/>
            <person name="Rychlik I."/>
        </authorList>
    </citation>
    <scope>NUCLEOTIDE SEQUENCE [LARGE SCALE GENOMIC DNA]</scope>
    <source>
        <strain evidence="7">An42</strain>
    </source>
</reference>
<dbReference type="GO" id="GO:0003677">
    <property type="term" value="F:DNA binding"/>
    <property type="evidence" value="ECO:0007669"/>
    <property type="project" value="UniProtKB-KW"/>
</dbReference>
<dbReference type="InterPro" id="IPR010992">
    <property type="entry name" value="IHF-like_DNA-bd_dom_sf"/>
</dbReference>
<dbReference type="SUPFAM" id="SSF47729">
    <property type="entry name" value="IHF-like DNA-binding proteins"/>
    <property type="match status" value="1"/>
</dbReference>
<dbReference type="Proteomes" id="UP001213646">
    <property type="component" value="Unassembled WGS sequence"/>
</dbReference>
<protein>
    <submittedName>
        <fullName evidence="5">HU family DNA-binding protein</fullName>
    </submittedName>
    <submittedName>
        <fullName evidence="6">Integration host factor</fullName>
    </submittedName>
</protein>
<dbReference type="EMBL" id="JAQPYX010000104">
    <property type="protein sequence ID" value="MDC7150272.1"/>
    <property type="molecule type" value="Genomic_DNA"/>
</dbReference>
<dbReference type="GO" id="GO:0030261">
    <property type="term" value="P:chromosome condensation"/>
    <property type="evidence" value="ECO:0007669"/>
    <property type="project" value="UniProtKB-KW"/>
</dbReference>
<evidence type="ECO:0000313" key="7">
    <source>
        <dbReference type="Proteomes" id="UP000195975"/>
    </source>
</evidence>
<dbReference type="Gene3D" id="4.10.520.10">
    <property type="entry name" value="IHF-like DNA-binding proteins"/>
    <property type="match status" value="1"/>
</dbReference>
<name>A0A9Q5X893_9BACT</name>
<accession>A0A9Q5X893</accession>
<evidence type="ECO:0000256" key="3">
    <source>
        <dbReference type="ARBA" id="ARBA00023125"/>
    </source>
</evidence>
<dbReference type="PANTHER" id="PTHR33175">
    <property type="entry name" value="DNA-BINDING PROTEIN HU"/>
    <property type="match status" value="1"/>
</dbReference>
<keyword evidence="3 5" id="KW-0238">DNA-binding</keyword>
<dbReference type="EMBL" id="NFIJ01000006">
    <property type="protein sequence ID" value="OUO05570.1"/>
    <property type="molecule type" value="Genomic_DNA"/>
</dbReference>
<dbReference type="GO" id="GO:0030527">
    <property type="term" value="F:structural constituent of chromatin"/>
    <property type="evidence" value="ECO:0007669"/>
    <property type="project" value="InterPro"/>
</dbReference>
<dbReference type="Proteomes" id="UP000195975">
    <property type="component" value="Unassembled WGS sequence"/>
</dbReference>
<dbReference type="GeneID" id="93407309"/>
<keyword evidence="2" id="KW-0226">DNA condensation</keyword>
<dbReference type="AlphaFoldDB" id="A0A9Q5X893"/>
<organism evidence="6 7">
    <name type="scientific">Parabacteroides johnsonii</name>
    <dbReference type="NCBI Taxonomy" id="387661"/>
    <lineage>
        <taxon>Bacteria</taxon>
        <taxon>Pseudomonadati</taxon>
        <taxon>Bacteroidota</taxon>
        <taxon>Bacteroidia</taxon>
        <taxon>Bacteroidales</taxon>
        <taxon>Tannerellaceae</taxon>
        <taxon>Parabacteroides</taxon>
    </lineage>
</organism>
<dbReference type="PROSITE" id="PS00045">
    <property type="entry name" value="HISTONE_LIKE"/>
    <property type="match status" value="1"/>
</dbReference>